<dbReference type="NCBIfam" id="TIGR00521">
    <property type="entry name" value="coaBC_dfp"/>
    <property type="match status" value="1"/>
</dbReference>
<dbReference type="InterPro" id="IPR036551">
    <property type="entry name" value="Flavin_trans-like"/>
</dbReference>
<keyword evidence="3" id="KW-0479">Metal-binding</keyword>
<feature type="region of interest" description="Phosphopantothenate--cysteine ligase" evidence="3">
    <location>
        <begin position="191"/>
        <end position="403"/>
    </location>
</feature>
<dbReference type="PANTHER" id="PTHR14359:SF6">
    <property type="entry name" value="PHOSPHOPANTOTHENOYLCYSTEINE DECARBOXYLASE"/>
    <property type="match status" value="1"/>
</dbReference>
<dbReference type="HAMAP" id="MF_02225">
    <property type="entry name" value="CoaBC"/>
    <property type="match status" value="1"/>
</dbReference>
<dbReference type="PANTHER" id="PTHR14359">
    <property type="entry name" value="HOMO-OLIGOMERIC FLAVIN CONTAINING CYS DECARBOXYLASE FAMILY"/>
    <property type="match status" value="1"/>
</dbReference>
<sequence>MSVRCKKILIGVTGGIAAYKVATLIRLLIKNGAEVKVIMTTSALDFITPLTLATLAKGPVFTDFFDKKSGDWHNHVELGLWADVFLVAPLSANTLSKMAMGQSDNLLTATYLSARCPVVVAPAMDLDMYRHPAVTQNLVTLKSHGVTVLDASSGELASGLSGQGRMQEPEEIMNALSILFSNSHTLTGKRLLVTAGPTQEAIDPVRYISNHSSGKMGISIAHEAAKRGAVVDLILGPTQLTIAHPNIHITNVRSAVEMFEACLKIHPFVDIAIFSAAVADYSPIHIADQKLKKIGDSLVIELKKNVDIAESLGAQKRDHQVHVGFALETENETENATEKLKRKNFDLVVMNSLRDEGAGFQKDTNKVTYITATTPPQTSEVLPKAQIAGQILDMAVQLLRKPA</sequence>
<dbReference type="Gene3D" id="3.40.50.10300">
    <property type="entry name" value="CoaB-like"/>
    <property type="match status" value="1"/>
</dbReference>
<comment type="function">
    <text evidence="4">Catalyzes two steps in the biosynthesis of coenzyme A. In the first step cysteine is conjugated to 4'-phosphopantothenate to form 4-phosphopantothenoylcysteine, in the latter compound is decarboxylated to form 4'-phosphopantotheine.</text>
</comment>
<keyword evidence="3" id="KW-0460">Magnesium</keyword>
<evidence type="ECO:0000313" key="8">
    <source>
        <dbReference type="Proteomes" id="UP000013909"/>
    </source>
</evidence>
<dbReference type="UniPathway" id="UPA00241">
    <property type="reaction ID" value="UER00353"/>
</dbReference>
<dbReference type="GO" id="GO:0015937">
    <property type="term" value="P:coenzyme A biosynthetic process"/>
    <property type="evidence" value="ECO:0007669"/>
    <property type="project" value="UniProtKB-UniRule"/>
</dbReference>
<dbReference type="STRING" id="1232681.ADIS_4548"/>
<dbReference type="SUPFAM" id="SSF102645">
    <property type="entry name" value="CoaB-like"/>
    <property type="match status" value="1"/>
</dbReference>
<feature type="binding site" evidence="3">
    <location>
        <position position="343"/>
    </location>
    <ligand>
        <name>CTP</name>
        <dbReference type="ChEBI" id="CHEBI:37563"/>
    </ligand>
</feature>
<dbReference type="RefSeq" id="WP_010856661.1">
    <property type="nucleotide sequence ID" value="NZ_AQHR01000112.1"/>
</dbReference>
<feature type="binding site" evidence="3">
    <location>
        <position position="290"/>
    </location>
    <ligand>
        <name>CTP</name>
        <dbReference type="ChEBI" id="CHEBI:37563"/>
    </ligand>
</feature>
<keyword evidence="3 4" id="KW-0436">Ligase</keyword>
<feature type="region of interest" description="Phosphopantothenoylcysteine decarboxylase" evidence="3">
    <location>
        <begin position="1"/>
        <end position="190"/>
    </location>
</feature>
<keyword evidence="3" id="KW-0511">Multifunctional enzyme</keyword>
<feature type="binding site" evidence="3">
    <location>
        <position position="339"/>
    </location>
    <ligand>
        <name>CTP</name>
        <dbReference type="ChEBI" id="CHEBI:37563"/>
    </ligand>
</feature>
<keyword evidence="8" id="KW-1185">Reference proteome</keyword>
<comment type="caution">
    <text evidence="7">The sequence shown here is derived from an EMBL/GenBank/DDBJ whole genome shotgun (WGS) entry which is preliminary data.</text>
</comment>
<dbReference type="EC" id="6.3.2.5" evidence="3"/>
<evidence type="ECO:0000256" key="2">
    <source>
        <dbReference type="ARBA" id="ARBA00023239"/>
    </source>
</evidence>
<evidence type="ECO:0000256" key="3">
    <source>
        <dbReference type="HAMAP-Rule" id="MF_02225"/>
    </source>
</evidence>
<dbReference type="OrthoDB" id="9802554at2"/>
<comment type="pathway">
    <text evidence="3 4">Cofactor biosynthesis; coenzyme A biosynthesis; CoA from (R)-pantothenate: step 3/5.</text>
</comment>
<feature type="binding site" evidence="3">
    <location>
        <position position="325"/>
    </location>
    <ligand>
        <name>CTP</name>
        <dbReference type="ChEBI" id="CHEBI:37563"/>
    </ligand>
</feature>
<reference evidence="7 8" key="1">
    <citation type="submission" date="2013-02" db="EMBL/GenBank/DDBJ databases">
        <title>A novel strain isolated from Lonar lake, Maharashtra, India.</title>
        <authorList>
            <person name="Singh A."/>
        </authorList>
    </citation>
    <scope>NUCLEOTIDE SEQUENCE [LARGE SCALE GENOMIC DNA]</scope>
    <source>
        <strain evidence="7 8">AK24</strain>
    </source>
</reference>
<comment type="similarity">
    <text evidence="3 4">In the C-terminal section; belongs to the PPC synthetase family.</text>
</comment>
<keyword evidence="1 3" id="KW-0210">Decarboxylase</keyword>
<comment type="catalytic activity">
    <reaction evidence="3 4">
        <text>(R)-4'-phosphopantothenate + L-cysteine + CTP = N-[(R)-4-phosphopantothenoyl]-L-cysteine + CMP + diphosphate + H(+)</text>
        <dbReference type="Rhea" id="RHEA:19397"/>
        <dbReference type="ChEBI" id="CHEBI:10986"/>
        <dbReference type="ChEBI" id="CHEBI:15378"/>
        <dbReference type="ChEBI" id="CHEBI:33019"/>
        <dbReference type="ChEBI" id="CHEBI:35235"/>
        <dbReference type="ChEBI" id="CHEBI:37563"/>
        <dbReference type="ChEBI" id="CHEBI:59458"/>
        <dbReference type="ChEBI" id="CHEBI:60377"/>
        <dbReference type="EC" id="6.3.2.5"/>
    </reaction>
</comment>
<evidence type="ECO:0000259" key="6">
    <source>
        <dbReference type="Pfam" id="PF04127"/>
    </source>
</evidence>
<dbReference type="GO" id="GO:0004632">
    <property type="term" value="F:phosphopantothenate--cysteine ligase activity"/>
    <property type="evidence" value="ECO:0007669"/>
    <property type="project" value="UniProtKB-UniRule"/>
</dbReference>
<comment type="similarity">
    <text evidence="3 4">In the N-terminal section; belongs to the HFCD (homo-oligomeric flavin containing Cys decarboxylase) superfamily.</text>
</comment>
<dbReference type="Proteomes" id="UP000013909">
    <property type="component" value="Unassembled WGS sequence"/>
</dbReference>
<dbReference type="Gene3D" id="3.40.50.1950">
    <property type="entry name" value="Flavin prenyltransferase-like"/>
    <property type="match status" value="1"/>
</dbReference>
<dbReference type="Pfam" id="PF04127">
    <property type="entry name" value="DFP"/>
    <property type="match status" value="1"/>
</dbReference>
<feature type="domain" description="Flavoprotein" evidence="5">
    <location>
        <begin position="6"/>
        <end position="174"/>
    </location>
</feature>
<dbReference type="EC" id="4.1.1.36" evidence="3"/>
<comment type="caution">
    <text evidence="3">Lacks conserved residue(s) required for the propagation of feature annotation.</text>
</comment>
<dbReference type="GO" id="GO:0004633">
    <property type="term" value="F:phosphopantothenoylcysteine decarboxylase activity"/>
    <property type="evidence" value="ECO:0007669"/>
    <property type="project" value="UniProtKB-UniRule"/>
</dbReference>
<organism evidence="7 8">
    <name type="scientific">Lunatimonas lonarensis</name>
    <dbReference type="NCBI Taxonomy" id="1232681"/>
    <lineage>
        <taxon>Bacteria</taxon>
        <taxon>Pseudomonadati</taxon>
        <taxon>Bacteroidota</taxon>
        <taxon>Cytophagia</taxon>
        <taxon>Cytophagales</taxon>
        <taxon>Cyclobacteriaceae</taxon>
    </lineage>
</organism>
<dbReference type="GO" id="GO:0010181">
    <property type="term" value="F:FMN binding"/>
    <property type="evidence" value="ECO:0007669"/>
    <property type="project" value="UniProtKB-UniRule"/>
</dbReference>
<evidence type="ECO:0000256" key="4">
    <source>
        <dbReference type="RuleBase" id="RU364078"/>
    </source>
</evidence>
<evidence type="ECO:0000259" key="5">
    <source>
        <dbReference type="Pfam" id="PF02441"/>
    </source>
</evidence>
<protein>
    <recommendedName>
        <fullName evidence="3">Coenzyme A biosynthesis bifunctional protein CoaBC</fullName>
    </recommendedName>
    <alternativeName>
        <fullName evidence="3">DNA/pantothenate metabolism flavoprotein</fullName>
    </alternativeName>
    <alternativeName>
        <fullName evidence="3">Phosphopantothenoylcysteine synthetase/decarboxylase</fullName>
        <shortName evidence="3">PPCS-PPCDC</shortName>
    </alternativeName>
    <domain>
        <recommendedName>
            <fullName evidence="3">Phosphopantothenoylcysteine decarboxylase</fullName>
            <shortName evidence="3">PPC decarboxylase</shortName>
            <shortName evidence="3">PPC-DC</shortName>
            <ecNumber evidence="3">4.1.1.36</ecNumber>
        </recommendedName>
        <alternativeName>
            <fullName evidence="3">CoaC</fullName>
        </alternativeName>
    </domain>
    <domain>
        <recommendedName>
            <fullName evidence="3">Phosphopantothenate--cysteine ligase</fullName>
            <ecNumber evidence="3">6.3.2.5</ecNumber>
        </recommendedName>
        <alternativeName>
            <fullName evidence="3">CoaB</fullName>
        </alternativeName>
        <alternativeName>
            <fullName evidence="3">Phosphopantothenoylcysteine synthetase</fullName>
            <shortName evidence="3">PPC synthetase</shortName>
            <shortName evidence="3">PPC-S</shortName>
        </alternativeName>
    </domain>
</protein>
<dbReference type="GO" id="GO:0046872">
    <property type="term" value="F:metal ion binding"/>
    <property type="evidence" value="ECO:0007669"/>
    <property type="project" value="UniProtKB-KW"/>
</dbReference>
<dbReference type="EMBL" id="AQHR01000112">
    <property type="protein sequence ID" value="EON75059.1"/>
    <property type="molecule type" value="Genomic_DNA"/>
</dbReference>
<dbReference type="InterPro" id="IPR005252">
    <property type="entry name" value="CoaBC"/>
</dbReference>
<comment type="pathway">
    <text evidence="3 4">Cofactor biosynthesis; coenzyme A biosynthesis; CoA from (R)-pantothenate: step 2/5.</text>
</comment>
<dbReference type="AlphaFoldDB" id="R7ZLZ1"/>
<name>R7ZLZ1_9BACT</name>
<dbReference type="PATRIC" id="fig|1288963.3.peg.4537"/>
<evidence type="ECO:0000313" key="7">
    <source>
        <dbReference type="EMBL" id="EON75059.1"/>
    </source>
</evidence>
<dbReference type="InterPro" id="IPR003382">
    <property type="entry name" value="Flavoprotein"/>
</dbReference>
<proteinExistence type="inferred from homology"/>
<feature type="domain" description="DNA/pantothenate metabolism flavoprotein C-terminal" evidence="6">
    <location>
        <begin position="186"/>
        <end position="397"/>
    </location>
</feature>
<comment type="catalytic activity">
    <reaction evidence="3 4">
        <text>N-[(R)-4-phosphopantothenoyl]-L-cysteine + H(+) = (R)-4'-phosphopantetheine + CO2</text>
        <dbReference type="Rhea" id="RHEA:16793"/>
        <dbReference type="ChEBI" id="CHEBI:15378"/>
        <dbReference type="ChEBI" id="CHEBI:16526"/>
        <dbReference type="ChEBI" id="CHEBI:59458"/>
        <dbReference type="ChEBI" id="CHEBI:61723"/>
        <dbReference type="EC" id="4.1.1.36"/>
    </reaction>
</comment>
<comment type="function">
    <text evidence="3">Catalyzes two sequential steps in the biosynthesis of coenzyme A. In the first step cysteine is conjugated to 4'-phosphopantothenate to form 4-phosphopantothenoylcysteine. In the second step the latter compound is decarboxylated to form 4'-phosphopantotheine.</text>
</comment>
<gene>
    <name evidence="3" type="primary">coaBC</name>
    <name evidence="7" type="ORF">ADIS_4548</name>
</gene>
<feature type="binding site" evidence="3">
    <location>
        <position position="280"/>
    </location>
    <ligand>
        <name>CTP</name>
        <dbReference type="ChEBI" id="CHEBI:37563"/>
    </ligand>
</feature>
<keyword evidence="3 4" id="KW-0288">FMN</keyword>
<dbReference type="Pfam" id="PF02441">
    <property type="entry name" value="Flavoprotein"/>
    <property type="match status" value="1"/>
</dbReference>
<comment type="cofactor">
    <cofactor evidence="3">
        <name>Mg(2+)</name>
        <dbReference type="ChEBI" id="CHEBI:18420"/>
    </cofactor>
</comment>
<evidence type="ECO:0000256" key="1">
    <source>
        <dbReference type="ARBA" id="ARBA00022793"/>
    </source>
</evidence>
<dbReference type="GO" id="GO:0015941">
    <property type="term" value="P:pantothenate catabolic process"/>
    <property type="evidence" value="ECO:0007669"/>
    <property type="project" value="InterPro"/>
</dbReference>
<comment type="cofactor">
    <cofactor evidence="3">
        <name>FMN</name>
        <dbReference type="ChEBI" id="CHEBI:58210"/>
    </cofactor>
    <text evidence="3">Binds 1 FMN per subunit.</text>
</comment>
<dbReference type="InterPro" id="IPR007085">
    <property type="entry name" value="DNA/pantothenate-metab_flavo_C"/>
</dbReference>
<dbReference type="SUPFAM" id="SSF52507">
    <property type="entry name" value="Homo-oligomeric flavin-containing Cys decarboxylases, HFCD"/>
    <property type="match status" value="1"/>
</dbReference>
<keyword evidence="2 3" id="KW-0456">Lyase</keyword>
<accession>R7ZLZ1</accession>
<keyword evidence="3 4" id="KW-0285">Flavoprotein</keyword>
<dbReference type="GO" id="GO:0071513">
    <property type="term" value="C:phosphopantothenoylcysteine decarboxylase complex"/>
    <property type="evidence" value="ECO:0007669"/>
    <property type="project" value="TreeGrafter"/>
</dbReference>
<dbReference type="InterPro" id="IPR035929">
    <property type="entry name" value="CoaB-like_sf"/>
</dbReference>